<dbReference type="AlphaFoldDB" id="A0AAV1DE78"/>
<evidence type="ECO:0000256" key="10">
    <source>
        <dbReference type="SAM" id="MobiDB-lite"/>
    </source>
</evidence>
<dbReference type="GO" id="GO:0005886">
    <property type="term" value="C:plasma membrane"/>
    <property type="evidence" value="ECO:0007669"/>
    <property type="project" value="UniProtKB-SubCell"/>
</dbReference>
<name>A0AAV1DE78_OLDCO</name>
<keyword evidence="3" id="KW-1003">Cell membrane</keyword>
<dbReference type="SUPFAM" id="SSF82153">
    <property type="entry name" value="FAS1 domain"/>
    <property type="match status" value="1"/>
</dbReference>
<evidence type="ECO:0000256" key="3">
    <source>
        <dbReference type="ARBA" id="ARBA00022475"/>
    </source>
</evidence>
<evidence type="ECO:0000256" key="9">
    <source>
        <dbReference type="ARBA" id="ARBA00024686"/>
    </source>
</evidence>
<dbReference type="EMBL" id="OX459122">
    <property type="protein sequence ID" value="CAI9105122.1"/>
    <property type="molecule type" value="Genomic_DNA"/>
</dbReference>
<dbReference type="PANTHER" id="PTHR32077:SF65">
    <property type="entry name" value="FASCICLIN-LIKE ARABINOGALACTAN PROTEIN 11"/>
    <property type="match status" value="1"/>
</dbReference>
<keyword evidence="4" id="KW-0336">GPI-anchor</keyword>
<evidence type="ECO:0000256" key="8">
    <source>
        <dbReference type="ARBA" id="ARBA00023180"/>
    </source>
</evidence>
<dbReference type="SMART" id="SM00554">
    <property type="entry name" value="FAS1"/>
    <property type="match status" value="1"/>
</dbReference>
<feature type="region of interest" description="Disordered" evidence="10">
    <location>
        <begin position="193"/>
        <end position="223"/>
    </location>
</feature>
<keyword evidence="8" id="KW-0325">Glycoprotein</keyword>
<dbReference type="InterPro" id="IPR000782">
    <property type="entry name" value="FAS1_domain"/>
</dbReference>
<dbReference type="FunFam" id="2.30.180.10:FF:000006">
    <property type="entry name" value="Fasciclin-like arabinogalactan protein 11"/>
    <property type="match status" value="1"/>
</dbReference>
<accession>A0AAV1DE78</accession>
<evidence type="ECO:0000256" key="5">
    <source>
        <dbReference type="ARBA" id="ARBA00022729"/>
    </source>
</evidence>
<dbReference type="Proteomes" id="UP001161247">
    <property type="component" value="Chromosome 5"/>
</dbReference>
<feature type="signal peptide" evidence="11">
    <location>
        <begin position="1"/>
        <end position="26"/>
    </location>
</feature>
<keyword evidence="5 11" id="KW-0732">Signal</keyword>
<evidence type="ECO:0000313" key="13">
    <source>
        <dbReference type="EMBL" id="CAI9105122.1"/>
    </source>
</evidence>
<dbReference type="PANTHER" id="PTHR32077">
    <property type="entry name" value="FASCICLIN-LIKE ARABINOGALACTAN PROTEIN"/>
    <property type="match status" value="1"/>
</dbReference>
<evidence type="ECO:0000313" key="14">
    <source>
        <dbReference type="Proteomes" id="UP001161247"/>
    </source>
</evidence>
<dbReference type="GO" id="GO:0009834">
    <property type="term" value="P:plant-type secondary cell wall biogenesis"/>
    <property type="evidence" value="ECO:0007669"/>
    <property type="project" value="UniProtKB-ARBA"/>
</dbReference>
<protein>
    <submittedName>
        <fullName evidence="13">OLC1v1003980C1</fullName>
    </submittedName>
</protein>
<feature type="domain" description="FAS1" evidence="12">
    <location>
        <begin position="37"/>
        <end position="180"/>
    </location>
</feature>
<dbReference type="InterPro" id="IPR036378">
    <property type="entry name" value="FAS1_dom_sf"/>
</dbReference>
<keyword evidence="14" id="KW-1185">Reference proteome</keyword>
<gene>
    <name evidence="13" type="ORF">OLC1_LOCUS13891</name>
</gene>
<evidence type="ECO:0000259" key="12">
    <source>
        <dbReference type="PROSITE" id="PS50213"/>
    </source>
</evidence>
<keyword evidence="7" id="KW-0472">Membrane</keyword>
<reference evidence="13" key="1">
    <citation type="submission" date="2023-03" db="EMBL/GenBank/DDBJ databases">
        <authorList>
            <person name="Julca I."/>
        </authorList>
    </citation>
    <scope>NUCLEOTIDE SEQUENCE</scope>
</reference>
<sequence>MMKQVSFPLSLLVIIALFQCQTEIQAQVAPSPGPAGPTNITKILEKAGQFTTFIRLMKVTSMSDQINNQLNNSQNGMTVLAPTDNAFSSLKAGTLNSLTDQQKVQLMQFHVIPSYLSMSQFQTVSNPVRTQAGDVSARFPLNVTTSGNQVNVSTGVDDATVDNAIYTDGQLAVYQVDKVLLPLSLFGAPSPAEAPAPLSALPKKKKPSGGPESGDDAPAADSSGAAADAALHGMVACLGAGILFLATFWS</sequence>
<comment type="function">
    <text evidence="9">May be a cell surface adhesion protein.</text>
</comment>
<dbReference type="InterPro" id="IPR045003">
    <property type="entry name" value="FLA_A"/>
</dbReference>
<proteinExistence type="inferred from homology"/>
<feature type="chain" id="PRO_5043550167" evidence="11">
    <location>
        <begin position="27"/>
        <end position="250"/>
    </location>
</feature>
<dbReference type="GO" id="GO:0098552">
    <property type="term" value="C:side of membrane"/>
    <property type="evidence" value="ECO:0007669"/>
    <property type="project" value="UniProtKB-KW"/>
</dbReference>
<evidence type="ECO:0000256" key="11">
    <source>
        <dbReference type="SAM" id="SignalP"/>
    </source>
</evidence>
<comment type="similarity">
    <text evidence="2">Belongs to the fasciclin-like AGP family.</text>
</comment>
<dbReference type="Gene3D" id="2.30.180.10">
    <property type="entry name" value="FAS1 domain"/>
    <property type="match status" value="1"/>
</dbReference>
<dbReference type="Pfam" id="PF02469">
    <property type="entry name" value="Fasciclin"/>
    <property type="match status" value="1"/>
</dbReference>
<evidence type="ECO:0000256" key="2">
    <source>
        <dbReference type="ARBA" id="ARBA00007843"/>
    </source>
</evidence>
<comment type="subcellular location">
    <subcellularLocation>
        <location evidence="1">Cell membrane</location>
        <topology evidence="1">Lipid-anchor</topology>
        <topology evidence="1">GPI-anchor</topology>
    </subcellularLocation>
</comment>
<evidence type="ECO:0000256" key="1">
    <source>
        <dbReference type="ARBA" id="ARBA00004609"/>
    </source>
</evidence>
<evidence type="ECO:0000256" key="6">
    <source>
        <dbReference type="ARBA" id="ARBA00022974"/>
    </source>
</evidence>
<evidence type="ECO:0000256" key="7">
    <source>
        <dbReference type="ARBA" id="ARBA00023136"/>
    </source>
</evidence>
<dbReference type="PROSITE" id="PS50213">
    <property type="entry name" value="FAS1"/>
    <property type="match status" value="1"/>
</dbReference>
<keyword evidence="4" id="KW-0449">Lipoprotein</keyword>
<evidence type="ECO:0000256" key="4">
    <source>
        <dbReference type="ARBA" id="ARBA00022622"/>
    </source>
</evidence>
<keyword evidence="6" id="KW-0654">Proteoglycan</keyword>
<organism evidence="13 14">
    <name type="scientific">Oldenlandia corymbosa var. corymbosa</name>
    <dbReference type="NCBI Taxonomy" id="529605"/>
    <lineage>
        <taxon>Eukaryota</taxon>
        <taxon>Viridiplantae</taxon>
        <taxon>Streptophyta</taxon>
        <taxon>Embryophyta</taxon>
        <taxon>Tracheophyta</taxon>
        <taxon>Spermatophyta</taxon>
        <taxon>Magnoliopsida</taxon>
        <taxon>eudicotyledons</taxon>
        <taxon>Gunneridae</taxon>
        <taxon>Pentapetalae</taxon>
        <taxon>asterids</taxon>
        <taxon>lamiids</taxon>
        <taxon>Gentianales</taxon>
        <taxon>Rubiaceae</taxon>
        <taxon>Rubioideae</taxon>
        <taxon>Spermacoceae</taxon>
        <taxon>Hedyotis-Oldenlandia complex</taxon>
        <taxon>Oldenlandia</taxon>
    </lineage>
</organism>